<keyword evidence="3 11" id="KW-0732">Signal</keyword>
<organism evidence="13 14">
    <name type="scientific">Pan troglodytes</name>
    <name type="common">Chimpanzee</name>
    <dbReference type="NCBI Taxonomy" id="9598"/>
    <lineage>
        <taxon>Eukaryota</taxon>
        <taxon>Metazoa</taxon>
        <taxon>Chordata</taxon>
        <taxon>Craniata</taxon>
        <taxon>Vertebrata</taxon>
        <taxon>Euteleostomi</taxon>
        <taxon>Mammalia</taxon>
        <taxon>Eutheria</taxon>
        <taxon>Euarchontoglires</taxon>
        <taxon>Primates</taxon>
        <taxon>Haplorrhini</taxon>
        <taxon>Catarrhini</taxon>
        <taxon>Hominidae</taxon>
        <taxon>Pan</taxon>
    </lineage>
</organism>
<feature type="disulfide bond" evidence="9">
    <location>
        <begin position="53"/>
        <end position="117"/>
    </location>
</feature>
<dbReference type="PROSITE" id="PS50287">
    <property type="entry name" value="SRCR_2"/>
    <property type="match status" value="8"/>
</dbReference>
<feature type="chain" id="PRO_5014372815" evidence="11">
    <location>
        <begin position="20"/>
        <end position="1028"/>
    </location>
</feature>
<evidence type="ECO:0000256" key="6">
    <source>
        <dbReference type="ARBA" id="ARBA00023136"/>
    </source>
</evidence>
<feature type="domain" description="SRCR" evidence="12">
    <location>
        <begin position="135"/>
        <end position="227"/>
    </location>
</feature>
<dbReference type="PANTHER" id="PTHR19331:SF458">
    <property type="entry name" value="SCAVENGER RECEPTOR CYSTEINE-RICH DOMAIN-CONTAINING PROTEIN SCART1"/>
    <property type="match status" value="1"/>
</dbReference>
<evidence type="ECO:0000256" key="9">
    <source>
        <dbReference type="PROSITE-ProRule" id="PRU00196"/>
    </source>
</evidence>
<reference evidence="13 14" key="1">
    <citation type="submission" date="2017-12" db="EMBL/GenBank/DDBJ databases">
        <title>High-resolution comparative analysis of great ape genomes.</title>
        <authorList>
            <person name="Pollen A."/>
            <person name="Hastie A."/>
            <person name="Hormozdiari F."/>
            <person name="Dougherty M."/>
            <person name="Liu R."/>
            <person name="Chaisson M."/>
            <person name="Hoppe E."/>
            <person name="Hill C."/>
            <person name="Pang A."/>
            <person name="Hillier L."/>
            <person name="Baker C."/>
            <person name="Armstrong J."/>
            <person name="Shendure J."/>
            <person name="Paten B."/>
            <person name="Wilson R."/>
            <person name="Chao H."/>
            <person name="Schneider V."/>
            <person name="Ventura M."/>
            <person name="Kronenberg Z."/>
            <person name="Murali S."/>
            <person name="Gordon D."/>
            <person name="Cantsilieris S."/>
            <person name="Munson K."/>
            <person name="Nelson B."/>
            <person name="Raja A."/>
            <person name="Underwood J."/>
            <person name="Diekhans M."/>
            <person name="Fiddes I."/>
            <person name="Haussler D."/>
            <person name="Eichler E."/>
        </authorList>
    </citation>
    <scope>NUCLEOTIDE SEQUENCE [LARGE SCALE GENOMIC DNA]</scope>
    <source>
        <strain evidence="13">Yerkes chimp pedigree #C0471</strain>
    </source>
</reference>
<evidence type="ECO:0000256" key="4">
    <source>
        <dbReference type="ARBA" id="ARBA00022737"/>
    </source>
</evidence>
<feature type="domain" description="SRCR" evidence="12">
    <location>
        <begin position="332"/>
        <end position="432"/>
    </location>
</feature>
<feature type="disulfide bond" evidence="9">
    <location>
        <begin position="507"/>
        <end position="517"/>
    </location>
</feature>
<evidence type="ECO:0000256" key="5">
    <source>
        <dbReference type="ARBA" id="ARBA00022989"/>
    </source>
</evidence>
<keyword evidence="4" id="KW-0677">Repeat</keyword>
<dbReference type="AlphaFoldDB" id="A0A2J8J1H1"/>
<protein>
    <submittedName>
        <fullName evidence="13">SCART1 isoform 2</fullName>
    </submittedName>
</protein>
<dbReference type="SMART" id="SM00202">
    <property type="entry name" value="SR"/>
    <property type="match status" value="7"/>
</dbReference>
<feature type="domain" description="SRCR" evidence="12">
    <location>
        <begin position="665"/>
        <end position="709"/>
    </location>
</feature>
<feature type="disulfide bond" evidence="9">
    <location>
        <begin position="66"/>
        <end position="127"/>
    </location>
</feature>
<feature type="disulfide bond" evidence="9">
    <location>
        <begin position="357"/>
        <end position="421"/>
    </location>
</feature>
<dbReference type="SUPFAM" id="SSF56487">
    <property type="entry name" value="SRCR-like"/>
    <property type="match status" value="8"/>
</dbReference>
<feature type="transmembrane region" description="Helical" evidence="10">
    <location>
        <begin position="903"/>
        <end position="927"/>
    </location>
</feature>
<dbReference type="Pfam" id="PF00530">
    <property type="entry name" value="SRCR"/>
    <property type="match status" value="8"/>
</dbReference>
<dbReference type="PRINTS" id="PR00258">
    <property type="entry name" value="SPERACTRCPTR"/>
</dbReference>
<feature type="disulfide bond" evidence="9">
    <location>
        <begin position="196"/>
        <end position="206"/>
    </location>
</feature>
<feature type="disulfide bond" evidence="9">
    <location>
        <begin position="476"/>
        <end position="537"/>
    </location>
</feature>
<feature type="domain" description="SRCR" evidence="12">
    <location>
        <begin position="438"/>
        <end position="538"/>
    </location>
</feature>
<dbReference type="FunFam" id="3.10.250.10:FF:000033">
    <property type="entry name" value="Scavenger receptor family member expressed on T cells 1"/>
    <property type="match status" value="1"/>
</dbReference>
<dbReference type="FunFam" id="3.10.250.10:FF:000074">
    <property type="match status" value="1"/>
</dbReference>
<dbReference type="PANTHER" id="PTHR19331">
    <property type="entry name" value="SCAVENGER RECEPTOR DOMAIN-CONTAINING"/>
    <property type="match status" value="1"/>
</dbReference>
<evidence type="ECO:0000256" key="7">
    <source>
        <dbReference type="ARBA" id="ARBA00023157"/>
    </source>
</evidence>
<dbReference type="FunFam" id="3.10.250.10:FF:000038">
    <property type="entry name" value="Scavenger receptor family member expressed on T cells 1"/>
    <property type="match status" value="1"/>
</dbReference>
<evidence type="ECO:0000313" key="13">
    <source>
        <dbReference type="EMBL" id="PNI16615.1"/>
    </source>
</evidence>
<feature type="domain" description="SRCR" evidence="12">
    <location>
        <begin position="787"/>
        <end position="887"/>
    </location>
</feature>
<keyword evidence="7 9" id="KW-1015">Disulfide bond</keyword>
<accession>A0A2J8J1H1</accession>
<dbReference type="FunFam" id="3.10.250.10:FF:000004">
    <property type="entry name" value="Scavenger receptor cysteine-rich type 1 protein M130"/>
    <property type="match status" value="1"/>
</dbReference>
<feature type="disulfide bond" evidence="9">
    <location>
        <begin position="598"/>
        <end position="659"/>
    </location>
</feature>
<dbReference type="EMBL" id="NBAG03000537">
    <property type="protein sequence ID" value="PNI16615.1"/>
    <property type="molecule type" value="Genomic_DNA"/>
</dbReference>
<dbReference type="Proteomes" id="UP000236370">
    <property type="component" value="Unassembled WGS sequence"/>
</dbReference>
<evidence type="ECO:0000256" key="1">
    <source>
        <dbReference type="ARBA" id="ARBA00004167"/>
    </source>
</evidence>
<keyword evidence="8" id="KW-0325">Glycoprotein</keyword>
<feature type="disulfide bond" evidence="9">
    <location>
        <begin position="370"/>
        <end position="431"/>
    </location>
</feature>
<dbReference type="InterPro" id="IPR036772">
    <property type="entry name" value="SRCR-like_dom_sf"/>
</dbReference>
<feature type="disulfide bond" evidence="9">
    <location>
        <begin position="585"/>
        <end position="649"/>
    </location>
</feature>
<evidence type="ECO:0000259" key="12">
    <source>
        <dbReference type="PROSITE" id="PS50287"/>
    </source>
</evidence>
<keyword evidence="2 10" id="KW-0812">Transmembrane</keyword>
<dbReference type="GO" id="GO:0005737">
    <property type="term" value="C:cytoplasm"/>
    <property type="evidence" value="ECO:0007669"/>
    <property type="project" value="UniProtKB-ARBA"/>
</dbReference>
<feature type="domain" description="SRCR" evidence="12">
    <location>
        <begin position="28"/>
        <end position="128"/>
    </location>
</feature>
<feature type="disulfide bond" evidence="9">
    <location>
        <begin position="825"/>
        <end position="886"/>
    </location>
</feature>
<evidence type="ECO:0000313" key="14">
    <source>
        <dbReference type="Proteomes" id="UP000236370"/>
    </source>
</evidence>
<comment type="caution">
    <text evidence="9">Lacks conserved residue(s) required for the propagation of feature annotation.</text>
</comment>
<evidence type="ECO:0000256" key="11">
    <source>
        <dbReference type="SAM" id="SignalP"/>
    </source>
</evidence>
<keyword evidence="6 10" id="KW-0472">Membrane</keyword>
<dbReference type="Gene3D" id="3.10.250.10">
    <property type="entry name" value="SRCR-like domain"/>
    <property type="match status" value="8"/>
</dbReference>
<feature type="disulfide bond" evidence="9">
    <location>
        <begin position="401"/>
        <end position="411"/>
    </location>
</feature>
<feature type="signal peptide" evidence="11">
    <location>
        <begin position="1"/>
        <end position="19"/>
    </location>
</feature>
<dbReference type="FunFam" id="3.10.250.10:FF:000002">
    <property type="entry name" value="Scavenger receptor cysteine-rich type 1 protein M130"/>
    <property type="match status" value="3"/>
</dbReference>
<feature type="disulfide bond" evidence="9">
    <location>
        <begin position="97"/>
        <end position="107"/>
    </location>
</feature>
<dbReference type="PROSITE" id="PS00420">
    <property type="entry name" value="SRCR_1"/>
    <property type="match status" value="1"/>
</dbReference>
<feature type="disulfide bond" evidence="9">
    <location>
        <begin position="812"/>
        <end position="876"/>
    </location>
</feature>
<keyword evidence="5 10" id="KW-1133">Transmembrane helix</keyword>
<sequence>MRAALWTLGLGPLLFNLWAVPIGGPGALRLAYRHSTCDRVALVRHHGAWGYVCNQQWMLAEASVVCRQLGCGPAVGAPKYVPLPGEMAQPWLHNVSCRGNESSLWECSLGSWCQSPCPHAWVVVALCSNGTFRELWLVKGRSPCAGLPEIRNVNGVDRLCGLHVEEAMVFCRELGCGPVLQAPRRDVGVIRKYLACRGTEPTIRSCRLDNNFRSGCDLRLVAEVDSSGHTEARLVGGEHPCAGRLEVRRGLTWGTVCDADLDLATAHVVCRELQCGAVVSTPKGARFGRGSGPVWTEAFRCVGNESLLFHCPRGRGSQCGHGHDAGLRCSEFRMVNGSSSCEGHVELQVQGSWAPLCATHWDIADATVLCHQLNCGNAVAAPGGGHFGDGDAAIWPDAFHCEGTEPYLWNCPVSTLGAPACAPGNTASAVCSGLPHALRLREGQSRCDGRVEVSLDGVWGRVLDDAWDLHGAGVVCRQLGCGGAQQAYDAPAPSRGSVQVALSRVRCLGTETRLTQCNVSATLQEPAGTSRDAGVVCSGEGGTASPMARRHGIPGALTLSLHREPQGAAGRGAGALHGGAWGTVCGDAWDLRDAHVVCRQLGCGRALSALGAAHFGAGAGRIWLDELGCQGHESALWQCPSAGWGRHDCRHKEDAGVFCSESVALRLRGGTCCCAGWLDVFCNGTWGAVCSNALKDLSLSIICKQLGCGVGLAGEQALPLCGHRDRLGGQHRVLQAAQLHSVAMPFPPMAPALLRPLRAEKAGEVPEDPGEPLNCSSSLGCPEEGALRVRGGEDRCSGRVELWHAGSWGTVCDDGWDLADAEVVCRQLGCGRAVAALGAAAFGPGSGPVWLDEVGCRGSEASLWGCPAERWGRGDCAHKEDAGVRCWEPGPGPPLPAAPFRTFWVVSVVLGALLGLLLLGLMAFLILPRVTQAMQRGLGRSEVSPGEAIYDVIGEMPLAGLYEEITEAEAVLQDEEDGSVVKVDTEAAVSGEVSNLLEGQSIRAEGGHSRPVSQGYDEAAFPLEEMTL</sequence>
<evidence type="ECO:0000256" key="2">
    <source>
        <dbReference type="ARBA" id="ARBA00022692"/>
    </source>
</evidence>
<comment type="caution">
    <text evidence="13">The sequence shown here is derived from an EMBL/GenBank/DDBJ whole genome shotgun (WGS) entry which is preliminary data.</text>
</comment>
<feature type="domain" description="SRCR" evidence="12">
    <location>
        <begin position="559"/>
        <end position="660"/>
    </location>
</feature>
<proteinExistence type="predicted"/>
<feature type="domain" description="SRCR" evidence="12">
    <location>
        <begin position="232"/>
        <end position="330"/>
    </location>
</feature>
<comment type="subcellular location">
    <subcellularLocation>
        <location evidence="1">Membrane</location>
        <topology evidence="1">Single-pass membrane protein</topology>
    </subcellularLocation>
</comment>
<evidence type="ECO:0000256" key="8">
    <source>
        <dbReference type="ARBA" id="ARBA00023180"/>
    </source>
</evidence>
<feature type="disulfide bond" evidence="9">
    <location>
        <begin position="856"/>
        <end position="866"/>
    </location>
</feature>
<feature type="disulfide bond" evidence="9">
    <location>
        <begin position="301"/>
        <end position="311"/>
    </location>
</feature>
<dbReference type="InterPro" id="IPR001190">
    <property type="entry name" value="SRCR"/>
</dbReference>
<feature type="disulfide bond" evidence="9">
    <location>
        <begin position="629"/>
        <end position="639"/>
    </location>
</feature>
<name>A0A2J8J1H1_PANTR</name>
<gene>
    <name evidence="13" type="ORF">CK820_G0051352</name>
</gene>
<dbReference type="GO" id="GO:0016020">
    <property type="term" value="C:membrane"/>
    <property type="evidence" value="ECO:0007669"/>
    <property type="project" value="UniProtKB-SubCell"/>
</dbReference>
<dbReference type="STRING" id="9598.ENSPTRP00000005454"/>
<dbReference type="FunFam" id="3.10.250.10:FF:000016">
    <property type="entry name" value="Scavenger receptor cysteine-rich protein type 12"/>
    <property type="match status" value="1"/>
</dbReference>
<evidence type="ECO:0000256" key="10">
    <source>
        <dbReference type="SAM" id="Phobius"/>
    </source>
</evidence>
<evidence type="ECO:0000256" key="3">
    <source>
        <dbReference type="ARBA" id="ARBA00022729"/>
    </source>
</evidence>